<organism evidence="6 7">
    <name type="scientific">Streptococcus hyointestinalis</name>
    <dbReference type="NCBI Taxonomy" id="1337"/>
    <lineage>
        <taxon>Bacteria</taxon>
        <taxon>Bacillati</taxon>
        <taxon>Bacillota</taxon>
        <taxon>Bacilli</taxon>
        <taxon>Lactobacillales</taxon>
        <taxon>Streptococcaceae</taxon>
        <taxon>Streptococcus</taxon>
    </lineage>
</organism>
<sequence length="249" mass="27457">MAKQKTKKGKKFFSILRTVLFIVLLLVGLVLVFNKPIRNYLIGMNTNKYQITKVSKKTIEKNKKAKTTYDFDSVQSISAESILKAQMDAQQLPVIGGIAIPDVGLNLPIFKGVGNTELSYGAGTMKENQVMGGENNYALASHHVFGMTGSTDMLFSPLDRAKKGMKIYLTDKEKVYTYVVTDVTVVTPDHVEVIDDEAGKSQVTLVTCTDAEATERTIVRGELTATVDYSKASQEILDAFSKSYNQMTT</sequence>
<evidence type="ECO:0000256" key="5">
    <source>
        <dbReference type="SAM" id="Phobius"/>
    </source>
</evidence>
<keyword evidence="5" id="KW-1133">Transmembrane helix</keyword>
<evidence type="ECO:0000256" key="1">
    <source>
        <dbReference type="ARBA" id="ARBA00022670"/>
    </source>
</evidence>
<feature type="transmembrane region" description="Helical" evidence="5">
    <location>
        <begin position="12"/>
        <end position="33"/>
    </location>
</feature>
<accession>A0A380KAR6</accession>
<feature type="active site" description="Acyl-thioester intermediate" evidence="4">
    <location>
        <position position="208"/>
    </location>
</feature>
<dbReference type="NCBIfam" id="TIGR01076">
    <property type="entry name" value="sortase_fam"/>
    <property type="match status" value="1"/>
</dbReference>
<dbReference type="AlphaFoldDB" id="A0A380KAR6"/>
<dbReference type="InterPro" id="IPR005754">
    <property type="entry name" value="Sortase"/>
</dbReference>
<evidence type="ECO:0000256" key="3">
    <source>
        <dbReference type="ARBA" id="ARBA00022807"/>
    </source>
</evidence>
<dbReference type="InterPro" id="IPR042007">
    <property type="entry name" value="Sortase_A"/>
</dbReference>
<feature type="active site" description="Proton donor/acceptor" evidence="4">
    <location>
        <position position="142"/>
    </location>
</feature>
<keyword evidence="7" id="KW-1185">Reference proteome</keyword>
<keyword evidence="5" id="KW-0812">Transmembrane</keyword>
<gene>
    <name evidence="6" type="ORF">NCTC12224_01729</name>
</gene>
<dbReference type="SUPFAM" id="SSF63817">
    <property type="entry name" value="Sortase"/>
    <property type="match status" value="1"/>
</dbReference>
<dbReference type="Gene3D" id="2.40.260.10">
    <property type="entry name" value="Sortase"/>
    <property type="match status" value="1"/>
</dbReference>
<evidence type="ECO:0000313" key="7">
    <source>
        <dbReference type="Proteomes" id="UP000254924"/>
    </source>
</evidence>
<dbReference type="InterPro" id="IPR023365">
    <property type="entry name" value="Sortase_dom-sf"/>
</dbReference>
<protein>
    <submittedName>
        <fullName evidence="6">Sortase A, LPXTG specific</fullName>
    </submittedName>
</protein>
<evidence type="ECO:0000256" key="4">
    <source>
        <dbReference type="PIRSR" id="PIRSR605754-1"/>
    </source>
</evidence>
<keyword evidence="2" id="KW-0378">Hydrolase</keyword>
<keyword evidence="3" id="KW-0788">Thiol protease</keyword>
<dbReference type="Proteomes" id="UP000254924">
    <property type="component" value="Unassembled WGS sequence"/>
</dbReference>
<evidence type="ECO:0000256" key="2">
    <source>
        <dbReference type="ARBA" id="ARBA00022801"/>
    </source>
</evidence>
<proteinExistence type="predicted"/>
<dbReference type="GO" id="GO:0006508">
    <property type="term" value="P:proteolysis"/>
    <property type="evidence" value="ECO:0007669"/>
    <property type="project" value="UniProtKB-KW"/>
</dbReference>
<reference evidence="6 7" key="1">
    <citation type="submission" date="2018-06" db="EMBL/GenBank/DDBJ databases">
        <authorList>
            <consortium name="Pathogen Informatics"/>
            <person name="Doyle S."/>
        </authorList>
    </citation>
    <scope>NUCLEOTIDE SEQUENCE [LARGE SCALE GENOMIC DNA]</scope>
    <source>
        <strain evidence="6 7">NCTC12224</strain>
    </source>
</reference>
<dbReference type="GO" id="GO:0008234">
    <property type="term" value="F:cysteine-type peptidase activity"/>
    <property type="evidence" value="ECO:0007669"/>
    <property type="project" value="UniProtKB-KW"/>
</dbReference>
<name>A0A380KAR6_9STRE</name>
<dbReference type="Pfam" id="PF04203">
    <property type="entry name" value="Sortase"/>
    <property type="match status" value="1"/>
</dbReference>
<dbReference type="CDD" id="cd06165">
    <property type="entry name" value="Sortase_A"/>
    <property type="match status" value="1"/>
</dbReference>
<dbReference type="OrthoDB" id="1648028at2"/>
<keyword evidence="5" id="KW-0472">Membrane</keyword>
<dbReference type="EMBL" id="UHFN01000007">
    <property type="protein sequence ID" value="SUN62162.1"/>
    <property type="molecule type" value="Genomic_DNA"/>
</dbReference>
<keyword evidence="1" id="KW-0645">Protease</keyword>
<evidence type="ECO:0000313" key="6">
    <source>
        <dbReference type="EMBL" id="SUN62162.1"/>
    </source>
</evidence>